<gene>
    <name evidence="8" type="ORF">CYMTET_41704</name>
</gene>
<dbReference type="PANTHER" id="PTHR45779">
    <property type="entry name" value="PEPTIDYLPROLYL ISOMERASE"/>
    <property type="match status" value="1"/>
</dbReference>
<dbReference type="AlphaFoldDB" id="A0AAE0F3B6"/>
<comment type="caution">
    <text evidence="8">The sequence shown here is derived from an EMBL/GenBank/DDBJ whole genome shotgun (WGS) entry which is preliminary data.</text>
</comment>
<evidence type="ECO:0000313" key="8">
    <source>
        <dbReference type="EMBL" id="KAK3248845.1"/>
    </source>
</evidence>
<dbReference type="GO" id="GO:0005783">
    <property type="term" value="C:endoplasmic reticulum"/>
    <property type="evidence" value="ECO:0007669"/>
    <property type="project" value="TreeGrafter"/>
</dbReference>
<feature type="non-terminal residue" evidence="8">
    <location>
        <position position="160"/>
    </location>
</feature>
<evidence type="ECO:0000256" key="2">
    <source>
        <dbReference type="ARBA" id="ARBA00013194"/>
    </source>
</evidence>
<feature type="compositionally biased region" description="Gly residues" evidence="6">
    <location>
        <begin position="136"/>
        <end position="145"/>
    </location>
</feature>
<dbReference type="InterPro" id="IPR044609">
    <property type="entry name" value="FKBP2/11"/>
</dbReference>
<feature type="region of interest" description="Disordered" evidence="6">
    <location>
        <begin position="134"/>
        <end position="160"/>
    </location>
</feature>
<proteinExistence type="predicted"/>
<dbReference type="InterPro" id="IPR046357">
    <property type="entry name" value="PPIase_dom_sf"/>
</dbReference>
<dbReference type="Proteomes" id="UP001190700">
    <property type="component" value="Unassembled WGS sequence"/>
</dbReference>
<dbReference type="EC" id="5.2.1.8" evidence="2 5"/>
<dbReference type="GO" id="GO:0003755">
    <property type="term" value="F:peptidyl-prolyl cis-trans isomerase activity"/>
    <property type="evidence" value="ECO:0007669"/>
    <property type="project" value="UniProtKB-KW"/>
</dbReference>
<accession>A0AAE0F3B6</accession>
<evidence type="ECO:0000256" key="4">
    <source>
        <dbReference type="ARBA" id="ARBA00023235"/>
    </source>
</evidence>
<evidence type="ECO:0000259" key="7">
    <source>
        <dbReference type="PROSITE" id="PS50059"/>
    </source>
</evidence>
<keyword evidence="4 5" id="KW-0413">Isomerase</keyword>
<reference evidence="8 9" key="1">
    <citation type="journal article" date="2015" name="Genome Biol. Evol.">
        <title>Comparative Genomics of a Bacterivorous Green Alga Reveals Evolutionary Causalities and Consequences of Phago-Mixotrophic Mode of Nutrition.</title>
        <authorList>
            <person name="Burns J.A."/>
            <person name="Paasch A."/>
            <person name="Narechania A."/>
            <person name="Kim E."/>
        </authorList>
    </citation>
    <scope>NUCLEOTIDE SEQUENCE [LARGE SCALE GENOMIC DNA]</scope>
    <source>
        <strain evidence="8 9">PLY_AMNH</strain>
    </source>
</reference>
<evidence type="ECO:0000256" key="3">
    <source>
        <dbReference type="ARBA" id="ARBA00023110"/>
    </source>
</evidence>
<feature type="domain" description="PPIase FKBP-type" evidence="7">
    <location>
        <begin position="71"/>
        <end position="145"/>
    </location>
</feature>
<organism evidence="8 9">
    <name type="scientific">Cymbomonas tetramitiformis</name>
    <dbReference type="NCBI Taxonomy" id="36881"/>
    <lineage>
        <taxon>Eukaryota</taxon>
        <taxon>Viridiplantae</taxon>
        <taxon>Chlorophyta</taxon>
        <taxon>Pyramimonadophyceae</taxon>
        <taxon>Pyramimonadales</taxon>
        <taxon>Pyramimonadaceae</taxon>
        <taxon>Cymbomonas</taxon>
    </lineage>
</organism>
<evidence type="ECO:0000256" key="6">
    <source>
        <dbReference type="SAM" id="MobiDB-lite"/>
    </source>
</evidence>
<dbReference type="InterPro" id="IPR001179">
    <property type="entry name" value="PPIase_FKBP_dom"/>
</dbReference>
<dbReference type="EMBL" id="LGRX02027766">
    <property type="protein sequence ID" value="KAK3248845.1"/>
    <property type="molecule type" value="Genomic_DNA"/>
</dbReference>
<comment type="catalytic activity">
    <reaction evidence="1 5">
        <text>[protein]-peptidylproline (omega=180) = [protein]-peptidylproline (omega=0)</text>
        <dbReference type="Rhea" id="RHEA:16237"/>
        <dbReference type="Rhea" id="RHEA-COMP:10747"/>
        <dbReference type="Rhea" id="RHEA-COMP:10748"/>
        <dbReference type="ChEBI" id="CHEBI:83833"/>
        <dbReference type="ChEBI" id="CHEBI:83834"/>
        <dbReference type="EC" id="5.2.1.8"/>
    </reaction>
</comment>
<keyword evidence="3 5" id="KW-0697">Rotamase</keyword>
<dbReference type="Gene3D" id="3.10.50.40">
    <property type="match status" value="1"/>
</dbReference>
<evidence type="ECO:0000256" key="5">
    <source>
        <dbReference type="PROSITE-ProRule" id="PRU00277"/>
    </source>
</evidence>
<dbReference type="PANTHER" id="PTHR45779:SF7">
    <property type="entry name" value="PEPTIDYLPROLYL ISOMERASE"/>
    <property type="match status" value="1"/>
</dbReference>
<dbReference type="SUPFAM" id="SSF54534">
    <property type="entry name" value="FKBP-like"/>
    <property type="match status" value="1"/>
</dbReference>
<evidence type="ECO:0000313" key="9">
    <source>
        <dbReference type="Proteomes" id="UP001190700"/>
    </source>
</evidence>
<dbReference type="FunFam" id="3.10.50.40:FF:000006">
    <property type="entry name" value="Peptidyl-prolyl cis-trans isomerase"/>
    <property type="match status" value="1"/>
</dbReference>
<keyword evidence="9" id="KW-1185">Reference proteome</keyword>
<dbReference type="Pfam" id="PF00254">
    <property type="entry name" value="FKBP_C"/>
    <property type="match status" value="1"/>
</dbReference>
<sequence>MVRTFEARLAIRIVKIAPERAEMRSITVCTLLISLALVDNFGLTDAAKRKSGLIVQTLEKAPVCKDKAAKGDKLTVHYVGTLKDGTVFDGPTSKVGRPIVVKLGGGQVIKGWEEGLEGMCVGEKRRLIVPSKLGYGEAGQGGKIPGGEPRRQLPHQPSTG</sequence>
<name>A0AAE0F3B6_9CHLO</name>
<dbReference type="PROSITE" id="PS50059">
    <property type="entry name" value="FKBP_PPIASE"/>
    <property type="match status" value="1"/>
</dbReference>
<protein>
    <recommendedName>
        <fullName evidence="2 5">peptidylprolyl isomerase</fullName>
        <ecNumber evidence="2 5">5.2.1.8</ecNumber>
    </recommendedName>
</protein>
<evidence type="ECO:0000256" key="1">
    <source>
        <dbReference type="ARBA" id="ARBA00000971"/>
    </source>
</evidence>